<evidence type="ECO:0000313" key="2">
    <source>
        <dbReference type="Proteomes" id="UP000188605"/>
    </source>
</evidence>
<keyword evidence="2" id="KW-1185">Reference proteome</keyword>
<accession>A0ACC8XFT6</accession>
<proteinExistence type="predicted"/>
<name>A0ACC8XFT6_9FIRM</name>
<protein>
    <submittedName>
        <fullName evidence="1">NADPH-dependent FMN reductase</fullName>
    </submittedName>
</protein>
<gene>
    <name evidence="1" type="ORF">AN396_02355</name>
</gene>
<evidence type="ECO:0000313" key="1">
    <source>
        <dbReference type="EMBL" id="ONI42149.1"/>
    </source>
</evidence>
<dbReference type="Proteomes" id="UP000188605">
    <property type="component" value="Unassembled WGS sequence"/>
</dbReference>
<organism evidence="1 2">
    <name type="scientific">Candidatus Epulonipiscium fishelsonii</name>
    <dbReference type="NCBI Taxonomy" id="77094"/>
    <lineage>
        <taxon>Bacteria</taxon>
        <taxon>Bacillati</taxon>
        <taxon>Bacillota</taxon>
        <taxon>Clostridia</taxon>
        <taxon>Lachnospirales</taxon>
        <taxon>Lachnospiraceae</taxon>
        <taxon>Candidatus Epulonipiscium</taxon>
    </lineage>
</organism>
<dbReference type="EMBL" id="LJDB01000020">
    <property type="protein sequence ID" value="ONI42149.1"/>
    <property type="molecule type" value="Genomic_DNA"/>
</dbReference>
<comment type="caution">
    <text evidence="1">The sequence shown here is derived from an EMBL/GenBank/DDBJ whole genome shotgun (WGS) entry which is preliminary data.</text>
</comment>
<reference evidence="1" key="1">
    <citation type="submission" date="2016-08" db="EMBL/GenBank/DDBJ databases">
        <authorList>
            <person name="Ngugi D.K."/>
            <person name="Miyake S."/>
            <person name="Stingl U."/>
        </authorList>
    </citation>
    <scope>NUCLEOTIDE SEQUENCE</scope>
    <source>
        <strain evidence="1">SCG-B11WGA-EpuloA1</strain>
    </source>
</reference>
<sequence length="206" mass="22759">MKVLLVNGSPNKSNTTCTALSEVEKSLNASGIETEVFWLGNKAICECIGCMACRKLGKCFMDDKVNEFVAKATDFDGFIFGTPVHYAAASGSITSFMDRVFFSGGSKLAYKPAACVIAARRAGTTATFDQINKYFTINNMPVVSSNYWNAVHGLNAEETQQDKEGLQTMRILGQNMAWLLKCIEMGKQNGLHHPEMQEREFTNFVH</sequence>